<dbReference type="PROSITE" id="PS51257">
    <property type="entry name" value="PROKAR_LIPOPROTEIN"/>
    <property type="match status" value="1"/>
</dbReference>
<dbReference type="InterPro" id="IPR053514">
    <property type="entry name" value="Decorin-Binding"/>
</dbReference>
<protein>
    <submittedName>
        <fullName evidence="1">Decorin binding family protein</fullName>
    </submittedName>
</protein>
<organism evidence="1 2">
    <name type="scientific">Borrelia bissettiae (strain DSM 17990 / CIP 109136 / DN127)</name>
    <name type="common">Borreliella bissettiae</name>
    <dbReference type="NCBI Taxonomy" id="521010"/>
    <lineage>
        <taxon>Bacteria</taxon>
        <taxon>Pseudomonadati</taxon>
        <taxon>Spirochaetota</taxon>
        <taxon>Spirochaetia</taxon>
        <taxon>Spirochaetales</taxon>
        <taxon>Borreliaceae</taxon>
        <taxon>Borreliella</taxon>
    </lineage>
</organism>
<dbReference type="NCBIfam" id="NF033720">
    <property type="entry name" value="DbpB"/>
    <property type="match status" value="1"/>
</dbReference>
<reference key="1">
    <citation type="submission" date="2011-06" db="EMBL/GenBank/DDBJ databases">
        <authorList>
            <person name="Mongodin E.F."/>
            <person name="Casjens S.R."/>
            <person name="Fraser-Liggett C.M."/>
            <person name="Qiu W.-G."/>
            <person name="Dunn J.J."/>
            <person name="Luft B.J."/>
            <person name="Schutzer S.E."/>
        </authorList>
    </citation>
    <scope>NUCLEOTIDE SEQUENCE</scope>
    <source>
        <strain>DN127</strain>
    </source>
</reference>
<dbReference type="Proteomes" id="UP000001634">
    <property type="component" value="Plasmid lp54"/>
</dbReference>
<dbReference type="EMBL" id="CP002761">
    <property type="protein sequence ID" value="AEL19573.1"/>
    <property type="molecule type" value="Genomic_DNA"/>
</dbReference>
<dbReference type="RefSeq" id="WP_014023208.1">
    <property type="nucleotide sequence ID" value="NC_015919.1"/>
</dbReference>
<proteinExistence type="predicted"/>
<name>G0APE7_BORBD</name>
<dbReference type="KEGG" id="bbs:BbiDN127_A0022"/>
<reference evidence="1 2" key="2">
    <citation type="journal article" date="2012" name="J. Bacteriol.">
        <title>Whole-Genome Sequences of Borrelia bissettii, Borrelia valaisiana, and Borrelia spielmanii.</title>
        <authorList>
            <person name="Schutzer S.E."/>
            <person name="Fraser-Liggett C.M."/>
            <person name="Qiu W.G."/>
            <person name="Kraiczy P."/>
            <person name="Mongodin E.F."/>
            <person name="Dunn J.J."/>
            <person name="Luft B.J."/>
            <person name="Casjens S.R."/>
        </authorList>
    </citation>
    <scope>NUCLEOTIDE SEQUENCE [LARGE SCALE GENOMIC DNA]</scope>
    <source>
        <strain evidence="1 2">DN127</strain>
    </source>
</reference>
<dbReference type="InterPro" id="IPR003332">
    <property type="entry name" value="Decorin-bd"/>
</dbReference>
<evidence type="ECO:0000313" key="1">
    <source>
        <dbReference type="EMBL" id="AEL19573.1"/>
    </source>
</evidence>
<evidence type="ECO:0000313" key="2">
    <source>
        <dbReference type="Proteomes" id="UP000001634"/>
    </source>
</evidence>
<dbReference type="Gene3D" id="1.20.1420.40">
    <property type="entry name" value="Decorin-binding protein"/>
    <property type="match status" value="1"/>
</dbReference>
<keyword evidence="1" id="KW-0614">Plasmid</keyword>
<accession>G0APE7</accession>
<gene>
    <name evidence="1" type="ordered locus">BbiDN127_A0022</name>
</gene>
<dbReference type="InterPro" id="IPR038353">
    <property type="entry name" value="Decorin-db_sf"/>
</dbReference>
<dbReference type="Pfam" id="PF02352">
    <property type="entry name" value="Decorin_bind"/>
    <property type="match status" value="1"/>
</dbReference>
<sequence>MKQLNLIAIALFFTLLVACNVGLIEKTKLALESSSRDLKNKILKIKKEATDKGVRFAAFTKSKTGSKVTNGGLALREAKIQAIDETGKFLKIIEEEALKIKETGKSSQFLAMSDFMLDVVESLEEVGITGVKSRVLEGTKNTPINTAERLLEVKVQIENQLEVIKAKQNLENEEKKIIPAKTKNKY</sequence>
<keyword evidence="2" id="KW-1185">Reference proteome</keyword>
<dbReference type="HOGENOM" id="CLU_124841_0_0_12"/>
<geneLocation type="plasmid" evidence="1 2">
    <name>lp54</name>
</geneLocation>
<dbReference type="AlphaFoldDB" id="G0APE7"/>